<sequence>MIACTVYNKVSFVSGVRTRVWLSGCCTVYGRVEAPGRLWCRIGQDRSLCGITVTSAATTTTRQANIFSSRRPPCIAHRLQTSRLACLCASHPLAETHCPFCCPGSLPLCLWRSCTTSDCLPTMLHIRTCPRHRSGSGESAGKTSVVARPSSDAPRSSSPASSSPSLYTSSTRLATVYPACRCSTF</sequence>
<accession>A0A5C3PYN6</accession>
<name>A0A5C3PYN6_9APHY</name>
<feature type="compositionally biased region" description="Low complexity" evidence="1">
    <location>
        <begin position="149"/>
        <end position="167"/>
    </location>
</feature>
<dbReference type="AlphaFoldDB" id="A0A5C3PYN6"/>
<reference evidence="2 3" key="1">
    <citation type="journal article" date="2019" name="Nat. Ecol. Evol.">
        <title>Megaphylogeny resolves global patterns of mushroom evolution.</title>
        <authorList>
            <person name="Varga T."/>
            <person name="Krizsan K."/>
            <person name="Foldi C."/>
            <person name="Dima B."/>
            <person name="Sanchez-Garcia M."/>
            <person name="Sanchez-Ramirez S."/>
            <person name="Szollosi G.J."/>
            <person name="Szarkandi J.G."/>
            <person name="Papp V."/>
            <person name="Albert L."/>
            <person name="Andreopoulos W."/>
            <person name="Angelini C."/>
            <person name="Antonin V."/>
            <person name="Barry K.W."/>
            <person name="Bougher N.L."/>
            <person name="Buchanan P."/>
            <person name="Buyck B."/>
            <person name="Bense V."/>
            <person name="Catcheside P."/>
            <person name="Chovatia M."/>
            <person name="Cooper J."/>
            <person name="Damon W."/>
            <person name="Desjardin D."/>
            <person name="Finy P."/>
            <person name="Geml J."/>
            <person name="Haridas S."/>
            <person name="Hughes K."/>
            <person name="Justo A."/>
            <person name="Karasinski D."/>
            <person name="Kautmanova I."/>
            <person name="Kiss B."/>
            <person name="Kocsube S."/>
            <person name="Kotiranta H."/>
            <person name="LaButti K.M."/>
            <person name="Lechner B.E."/>
            <person name="Liimatainen K."/>
            <person name="Lipzen A."/>
            <person name="Lukacs Z."/>
            <person name="Mihaltcheva S."/>
            <person name="Morgado L.N."/>
            <person name="Niskanen T."/>
            <person name="Noordeloos M.E."/>
            <person name="Ohm R.A."/>
            <person name="Ortiz-Santana B."/>
            <person name="Ovrebo C."/>
            <person name="Racz N."/>
            <person name="Riley R."/>
            <person name="Savchenko A."/>
            <person name="Shiryaev A."/>
            <person name="Soop K."/>
            <person name="Spirin V."/>
            <person name="Szebenyi C."/>
            <person name="Tomsovsky M."/>
            <person name="Tulloss R.E."/>
            <person name="Uehling J."/>
            <person name="Grigoriev I.V."/>
            <person name="Vagvolgyi C."/>
            <person name="Papp T."/>
            <person name="Martin F.M."/>
            <person name="Miettinen O."/>
            <person name="Hibbett D.S."/>
            <person name="Nagy L.G."/>
        </authorList>
    </citation>
    <scope>NUCLEOTIDE SEQUENCE [LARGE SCALE GENOMIC DNA]</scope>
    <source>
        <strain evidence="2 3">HHB13444</strain>
    </source>
</reference>
<dbReference type="InParanoid" id="A0A5C3PYN6"/>
<dbReference type="Proteomes" id="UP000308197">
    <property type="component" value="Unassembled WGS sequence"/>
</dbReference>
<gene>
    <name evidence="2" type="ORF">K466DRAFT_154761</name>
</gene>
<organism evidence="2 3">
    <name type="scientific">Polyporus arcularius HHB13444</name>
    <dbReference type="NCBI Taxonomy" id="1314778"/>
    <lineage>
        <taxon>Eukaryota</taxon>
        <taxon>Fungi</taxon>
        <taxon>Dikarya</taxon>
        <taxon>Basidiomycota</taxon>
        <taxon>Agaricomycotina</taxon>
        <taxon>Agaricomycetes</taxon>
        <taxon>Polyporales</taxon>
        <taxon>Polyporaceae</taxon>
        <taxon>Polyporus</taxon>
    </lineage>
</organism>
<proteinExistence type="predicted"/>
<evidence type="ECO:0000256" key="1">
    <source>
        <dbReference type="SAM" id="MobiDB-lite"/>
    </source>
</evidence>
<dbReference type="EMBL" id="ML210986">
    <property type="protein sequence ID" value="TFK93190.1"/>
    <property type="molecule type" value="Genomic_DNA"/>
</dbReference>
<evidence type="ECO:0000313" key="3">
    <source>
        <dbReference type="Proteomes" id="UP000308197"/>
    </source>
</evidence>
<evidence type="ECO:0000313" key="2">
    <source>
        <dbReference type="EMBL" id="TFK93190.1"/>
    </source>
</evidence>
<feature type="region of interest" description="Disordered" evidence="1">
    <location>
        <begin position="132"/>
        <end position="167"/>
    </location>
</feature>
<protein>
    <submittedName>
        <fullName evidence="2">Uncharacterized protein</fullName>
    </submittedName>
</protein>
<keyword evidence="3" id="KW-1185">Reference proteome</keyword>